<keyword evidence="2" id="KW-1185">Reference proteome</keyword>
<evidence type="ECO:0000313" key="1">
    <source>
        <dbReference type="EMBL" id="SEM68968.1"/>
    </source>
</evidence>
<proteinExistence type="predicted"/>
<evidence type="ECO:0000313" key="2">
    <source>
        <dbReference type="Proteomes" id="UP000199695"/>
    </source>
</evidence>
<dbReference type="InterPro" id="IPR009256">
    <property type="entry name" value="YqgQ-like"/>
</dbReference>
<accession>A0A1H8AGK7</accession>
<dbReference type="AlphaFoldDB" id="A0A1H8AGK7"/>
<dbReference type="SUPFAM" id="SSF158379">
    <property type="entry name" value="YqgQ-like"/>
    <property type="match status" value="1"/>
</dbReference>
<dbReference type="InterPro" id="IPR023164">
    <property type="entry name" value="YqgQ-like_sf"/>
</dbReference>
<sequence>MKTVADVRNLLKQFGCVIYTGDSLGDLDLMLDELKELRDMGMIEKDVFLAAYRVLKGAGAGRFADG</sequence>
<dbReference type="RefSeq" id="WP_089964412.1">
    <property type="nucleotide sequence ID" value="NZ_FOCQ01000001.1"/>
</dbReference>
<protein>
    <submittedName>
        <fullName evidence="1">Uncharacterized protein YqgQ</fullName>
    </submittedName>
</protein>
<gene>
    <name evidence="1" type="ORF">SAMN05444955_10199</name>
</gene>
<dbReference type="Proteomes" id="UP000199695">
    <property type="component" value="Unassembled WGS sequence"/>
</dbReference>
<dbReference type="STRING" id="1173111.SAMN05444955_10199"/>
<organism evidence="1 2">
    <name type="scientific">Lihuaxuella thermophila</name>
    <dbReference type="NCBI Taxonomy" id="1173111"/>
    <lineage>
        <taxon>Bacteria</taxon>
        <taxon>Bacillati</taxon>
        <taxon>Bacillota</taxon>
        <taxon>Bacilli</taxon>
        <taxon>Bacillales</taxon>
        <taxon>Thermoactinomycetaceae</taxon>
        <taxon>Lihuaxuella</taxon>
    </lineage>
</organism>
<dbReference type="Gene3D" id="1.10.287.760">
    <property type="entry name" value="YqgQ-like"/>
    <property type="match status" value="1"/>
</dbReference>
<name>A0A1H8AGK7_9BACL</name>
<reference evidence="1 2" key="1">
    <citation type="submission" date="2016-10" db="EMBL/GenBank/DDBJ databases">
        <authorList>
            <person name="de Groot N.N."/>
        </authorList>
    </citation>
    <scope>NUCLEOTIDE SEQUENCE [LARGE SCALE GENOMIC DNA]</scope>
    <source>
        <strain evidence="1 2">DSM 46701</strain>
    </source>
</reference>
<dbReference type="EMBL" id="FOCQ01000001">
    <property type="protein sequence ID" value="SEM68968.1"/>
    <property type="molecule type" value="Genomic_DNA"/>
</dbReference>
<dbReference type="Pfam" id="PF06014">
    <property type="entry name" value="YqgQ-like"/>
    <property type="match status" value="1"/>
</dbReference>